<evidence type="ECO:0000256" key="1">
    <source>
        <dbReference type="SAM" id="Phobius"/>
    </source>
</evidence>
<evidence type="ECO:0008006" key="4">
    <source>
        <dbReference type="Google" id="ProtNLM"/>
    </source>
</evidence>
<evidence type="ECO:0000313" key="3">
    <source>
        <dbReference type="Proteomes" id="UP000247476"/>
    </source>
</evidence>
<dbReference type="GO" id="GO:0005886">
    <property type="term" value="C:plasma membrane"/>
    <property type="evidence" value="ECO:0007669"/>
    <property type="project" value="UniProtKB-SubCell"/>
</dbReference>
<dbReference type="OrthoDB" id="8613028at2"/>
<dbReference type="Pfam" id="PF12679">
    <property type="entry name" value="ABC2_membrane_2"/>
    <property type="match status" value="1"/>
</dbReference>
<dbReference type="EMBL" id="QJVJ01000008">
    <property type="protein sequence ID" value="PYI52901.1"/>
    <property type="molecule type" value="Genomic_DNA"/>
</dbReference>
<gene>
    <name evidence="2" type="ORF">DLM86_18000</name>
</gene>
<protein>
    <recommendedName>
        <fullName evidence="4">ABC transporter permease</fullName>
    </recommendedName>
</protein>
<feature type="transmembrane region" description="Helical" evidence="1">
    <location>
        <begin position="20"/>
        <end position="40"/>
    </location>
</feature>
<comment type="caution">
    <text evidence="2">The sequence shown here is derived from an EMBL/GenBank/DDBJ whole genome shotgun (WGS) entry which is preliminary data.</text>
</comment>
<sequence length="313" mass="34493">MLNLITNENMKIYRRLRTWILVALLVGISVTAAILVYKLGAKPQPGADWRAEVAQSIEQDKQSMADVGMDSVKREMEKRIQLQEYRLAHDIPPGDRTLWSGVLNASSLIALVTIFTVIVAGEIVAGEFTWGTIKLLLIRPASRSKILLSKYVATLLFSLLLLVFLFGSAFAANAFLYGFGGVGHPYLYVDASGAVVESSMLLHVLGTFGLQCVELIMTVTLAFMISTVFRSSSLSIGISMFLMFAGSGIAMMLSRFSWGKYFLFANTNLTPYIEGQAMMEGMTLPFSIGVLLVYFVAFNVCSWLIFNKRDVAA</sequence>
<feature type="transmembrane region" description="Helical" evidence="1">
    <location>
        <begin position="151"/>
        <end position="180"/>
    </location>
</feature>
<evidence type="ECO:0000313" key="2">
    <source>
        <dbReference type="EMBL" id="PYI52901.1"/>
    </source>
</evidence>
<keyword evidence="3" id="KW-1185">Reference proteome</keyword>
<dbReference type="GO" id="GO:0140359">
    <property type="term" value="F:ABC-type transporter activity"/>
    <property type="evidence" value="ECO:0007669"/>
    <property type="project" value="InterPro"/>
</dbReference>
<proteinExistence type="predicted"/>
<feature type="transmembrane region" description="Helical" evidence="1">
    <location>
        <begin position="286"/>
        <end position="306"/>
    </location>
</feature>
<keyword evidence="1" id="KW-0812">Transmembrane</keyword>
<dbReference type="PANTHER" id="PTHR37305:SF1">
    <property type="entry name" value="MEMBRANE PROTEIN"/>
    <property type="match status" value="1"/>
</dbReference>
<dbReference type="Proteomes" id="UP000247476">
    <property type="component" value="Unassembled WGS sequence"/>
</dbReference>
<reference evidence="2 3" key="1">
    <citation type="submission" date="2018-05" db="EMBL/GenBank/DDBJ databases">
        <title>Paenibacillus flagellatus sp. nov., isolated from selenium mineral soil.</title>
        <authorList>
            <person name="Dai X."/>
        </authorList>
    </citation>
    <scope>NUCLEOTIDE SEQUENCE [LARGE SCALE GENOMIC DNA]</scope>
    <source>
        <strain evidence="2 3">DXL2</strain>
    </source>
</reference>
<keyword evidence="1" id="KW-0472">Membrane</keyword>
<dbReference type="PANTHER" id="PTHR37305">
    <property type="entry name" value="INTEGRAL MEMBRANE PROTEIN-RELATED"/>
    <property type="match status" value="1"/>
</dbReference>
<dbReference type="RefSeq" id="WP_110841451.1">
    <property type="nucleotide sequence ID" value="NZ_QJVJ01000008.1"/>
</dbReference>
<keyword evidence="1" id="KW-1133">Transmembrane helix</keyword>
<dbReference type="AlphaFoldDB" id="A0A2V5K1D3"/>
<organism evidence="2 3">
    <name type="scientific">Paenibacillus flagellatus</name>
    <dbReference type="NCBI Taxonomy" id="2211139"/>
    <lineage>
        <taxon>Bacteria</taxon>
        <taxon>Bacillati</taxon>
        <taxon>Bacillota</taxon>
        <taxon>Bacilli</taxon>
        <taxon>Bacillales</taxon>
        <taxon>Paenibacillaceae</taxon>
        <taxon>Paenibacillus</taxon>
    </lineage>
</organism>
<feature type="transmembrane region" description="Helical" evidence="1">
    <location>
        <begin position="200"/>
        <end position="224"/>
    </location>
</feature>
<accession>A0A2V5K1D3</accession>
<feature type="transmembrane region" description="Helical" evidence="1">
    <location>
        <begin position="236"/>
        <end position="258"/>
    </location>
</feature>
<name>A0A2V5K1D3_9BACL</name>
<feature type="transmembrane region" description="Helical" evidence="1">
    <location>
        <begin position="108"/>
        <end position="130"/>
    </location>
</feature>